<evidence type="ECO:0000256" key="1">
    <source>
        <dbReference type="SAM" id="MobiDB-lite"/>
    </source>
</evidence>
<comment type="caution">
    <text evidence="2">The sequence shown here is derived from an EMBL/GenBank/DDBJ whole genome shotgun (WGS) entry which is preliminary data.</text>
</comment>
<gene>
    <name evidence="2" type="ORF">Taro_004231</name>
</gene>
<evidence type="ECO:0000313" key="2">
    <source>
        <dbReference type="EMBL" id="MQL71890.1"/>
    </source>
</evidence>
<dbReference type="PANTHER" id="PTHR33443">
    <property type="entry name" value="ZGC:112980"/>
    <property type="match status" value="1"/>
</dbReference>
<dbReference type="PANTHER" id="PTHR33443:SF30">
    <property type="entry name" value="SARCOSINE DEHYDROGENASE-2C PROTEIN"/>
    <property type="match status" value="1"/>
</dbReference>
<protein>
    <submittedName>
        <fullName evidence="2">Uncharacterized protein</fullName>
    </submittedName>
</protein>
<name>A0A843TR13_COLES</name>
<dbReference type="EMBL" id="NMUH01000112">
    <property type="protein sequence ID" value="MQL71890.1"/>
    <property type="molecule type" value="Genomic_DNA"/>
</dbReference>
<keyword evidence="3" id="KW-1185">Reference proteome</keyword>
<dbReference type="InterPro" id="IPR053234">
    <property type="entry name" value="RPM1_Interactor"/>
</dbReference>
<dbReference type="Proteomes" id="UP000652761">
    <property type="component" value="Unassembled WGS sequence"/>
</dbReference>
<dbReference type="AlphaFoldDB" id="A0A843TR13"/>
<reference evidence="2" key="1">
    <citation type="submission" date="2017-07" db="EMBL/GenBank/DDBJ databases">
        <title>Taro Niue Genome Assembly and Annotation.</title>
        <authorList>
            <person name="Atibalentja N."/>
            <person name="Keating K."/>
            <person name="Fields C.J."/>
        </authorList>
    </citation>
    <scope>NUCLEOTIDE SEQUENCE</scope>
    <source>
        <strain evidence="2">Niue_2</strain>
        <tissue evidence="2">Leaf</tissue>
    </source>
</reference>
<evidence type="ECO:0000313" key="3">
    <source>
        <dbReference type="Proteomes" id="UP000652761"/>
    </source>
</evidence>
<organism evidence="2 3">
    <name type="scientific">Colocasia esculenta</name>
    <name type="common">Wild taro</name>
    <name type="synonym">Arum esculentum</name>
    <dbReference type="NCBI Taxonomy" id="4460"/>
    <lineage>
        <taxon>Eukaryota</taxon>
        <taxon>Viridiplantae</taxon>
        <taxon>Streptophyta</taxon>
        <taxon>Embryophyta</taxon>
        <taxon>Tracheophyta</taxon>
        <taxon>Spermatophyta</taxon>
        <taxon>Magnoliopsida</taxon>
        <taxon>Liliopsida</taxon>
        <taxon>Araceae</taxon>
        <taxon>Aroideae</taxon>
        <taxon>Colocasieae</taxon>
        <taxon>Colocasia</taxon>
    </lineage>
</organism>
<accession>A0A843TR13</accession>
<dbReference type="OrthoDB" id="266020at2759"/>
<feature type="region of interest" description="Disordered" evidence="1">
    <location>
        <begin position="1"/>
        <end position="26"/>
    </location>
</feature>
<proteinExistence type="predicted"/>
<sequence length="198" mass="22047">MARCGGATVIVISSSSSSSSSDEENLYERAQKLKLRTQFRLFKCRGRNGGGGGKEEEDDDCVILEKDPFLEGETEVARAIADLPRKLSLSLEGGGDRKDDAFRLQVQHGGEGEEEGEVTVVAERGKVALRDYPHSRHLCVKHPFSKTPHEKYCDQCYCYVCDKPAPCEKWKDLPQGHCNATDQDDLWKKLRKATKSGP</sequence>